<dbReference type="Proteomes" id="UP001250858">
    <property type="component" value="Chromosome"/>
</dbReference>
<dbReference type="EMBL" id="CP133762">
    <property type="protein sequence ID" value="WMX43625.1"/>
    <property type="molecule type" value="Genomic_DNA"/>
</dbReference>
<gene>
    <name evidence="3" type="ORF">RGF97_00310</name>
</gene>
<dbReference type="RefSeq" id="WP_128983513.1">
    <property type="nucleotide sequence ID" value="NZ_CP133762.1"/>
</dbReference>
<name>A0ABY9RNU5_9ACTN</name>
<reference evidence="3 4" key="1">
    <citation type="submission" date="2023-09" db="EMBL/GenBank/DDBJ databases">
        <title>Complete genome of Streptomyces roseicoloratus T14.</title>
        <authorList>
            <person name="Bashizi T."/>
            <person name="Kim M.-J."/>
            <person name="Lee G."/>
            <person name="Tagele S.B."/>
            <person name="Shin J.-H."/>
        </authorList>
    </citation>
    <scope>NUCLEOTIDE SEQUENCE [LARGE SCALE GENOMIC DNA]</scope>
    <source>
        <strain evidence="3 4">T14</strain>
    </source>
</reference>
<proteinExistence type="predicted"/>
<feature type="signal peptide" evidence="2">
    <location>
        <begin position="1"/>
        <end position="23"/>
    </location>
</feature>
<feature type="chain" id="PRO_5046330767" description="Secreted protein" evidence="2">
    <location>
        <begin position="24"/>
        <end position="74"/>
    </location>
</feature>
<evidence type="ECO:0000256" key="1">
    <source>
        <dbReference type="SAM" id="MobiDB-lite"/>
    </source>
</evidence>
<evidence type="ECO:0000313" key="3">
    <source>
        <dbReference type="EMBL" id="WMX43625.1"/>
    </source>
</evidence>
<keyword evidence="4" id="KW-1185">Reference proteome</keyword>
<accession>A0ABY9RNU5</accession>
<evidence type="ECO:0000313" key="4">
    <source>
        <dbReference type="Proteomes" id="UP001250858"/>
    </source>
</evidence>
<sequence length="74" mass="7446">MKKIVTAAMLTLTGVAIAAPAHAGGVGNVAEALPLDTAAPVTKTLPVNPKEMRPDGDGLIPVGGTLKKLRPGKH</sequence>
<feature type="region of interest" description="Disordered" evidence="1">
    <location>
        <begin position="45"/>
        <end position="64"/>
    </location>
</feature>
<organism evidence="3 4">
    <name type="scientific">Streptomyces roseicoloratus</name>
    <dbReference type="NCBI Taxonomy" id="2508722"/>
    <lineage>
        <taxon>Bacteria</taxon>
        <taxon>Bacillati</taxon>
        <taxon>Actinomycetota</taxon>
        <taxon>Actinomycetes</taxon>
        <taxon>Kitasatosporales</taxon>
        <taxon>Streptomycetaceae</taxon>
        <taxon>Streptomyces</taxon>
    </lineage>
</organism>
<evidence type="ECO:0008006" key="5">
    <source>
        <dbReference type="Google" id="ProtNLM"/>
    </source>
</evidence>
<evidence type="ECO:0000256" key="2">
    <source>
        <dbReference type="SAM" id="SignalP"/>
    </source>
</evidence>
<keyword evidence="2" id="KW-0732">Signal</keyword>
<protein>
    <recommendedName>
        <fullName evidence="5">Secreted protein</fullName>
    </recommendedName>
</protein>